<dbReference type="GO" id="GO:0035861">
    <property type="term" value="C:site of double-strand break"/>
    <property type="evidence" value="ECO:0007669"/>
    <property type="project" value="TreeGrafter"/>
</dbReference>
<feature type="region of interest" description="Disordered" evidence="13">
    <location>
        <begin position="318"/>
        <end position="353"/>
    </location>
</feature>
<dbReference type="PROSITE" id="PS00518">
    <property type="entry name" value="ZF_RING_1"/>
    <property type="match status" value="1"/>
</dbReference>
<evidence type="ECO:0000256" key="10">
    <source>
        <dbReference type="ARBA" id="ARBA00023242"/>
    </source>
</evidence>
<dbReference type="InterPro" id="IPR018957">
    <property type="entry name" value="Znf_C3HC4_RING-type"/>
</dbReference>
<dbReference type="GO" id="GO:0061630">
    <property type="term" value="F:ubiquitin protein ligase activity"/>
    <property type="evidence" value="ECO:0007669"/>
    <property type="project" value="UniProtKB-EC"/>
</dbReference>
<dbReference type="GO" id="GO:0031491">
    <property type="term" value="F:nucleosome binding"/>
    <property type="evidence" value="ECO:0007669"/>
    <property type="project" value="TreeGrafter"/>
</dbReference>
<proteinExistence type="predicted"/>
<protein>
    <recommendedName>
        <fullName evidence="3">RING-type E3 ubiquitin transferase</fullName>
        <ecNumber evidence="3">2.3.2.27</ecNumber>
    </recommendedName>
</protein>
<evidence type="ECO:0000256" key="4">
    <source>
        <dbReference type="ARBA" id="ARBA00022679"/>
    </source>
</evidence>
<feature type="coiled-coil region" evidence="12">
    <location>
        <begin position="105"/>
        <end position="155"/>
    </location>
</feature>
<evidence type="ECO:0000256" key="3">
    <source>
        <dbReference type="ARBA" id="ARBA00012483"/>
    </source>
</evidence>
<evidence type="ECO:0000256" key="1">
    <source>
        <dbReference type="ARBA" id="ARBA00000900"/>
    </source>
</evidence>
<dbReference type="InterPro" id="IPR017907">
    <property type="entry name" value="Znf_RING_CS"/>
</dbReference>
<keyword evidence="8" id="KW-0833">Ubl conjugation pathway</keyword>
<evidence type="ECO:0000256" key="8">
    <source>
        <dbReference type="ARBA" id="ARBA00022786"/>
    </source>
</evidence>
<comment type="catalytic activity">
    <reaction evidence="1">
        <text>S-ubiquitinyl-[E2 ubiquitin-conjugating enzyme]-L-cysteine + [acceptor protein]-L-lysine = [E2 ubiquitin-conjugating enzyme]-L-cysteine + N(6)-ubiquitinyl-[acceptor protein]-L-lysine.</text>
        <dbReference type="EC" id="2.3.2.27"/>
    </reaction>
</comment>
<keyword evidence="5" id="KW-0479">Metal-binding</keyword>
<evidence type="ECO:0000256" key="12">
    <source>
        <dbReference type="SAM" id="Coils"/>
    </source>
</evidence>
<sequence length="353" mass="39902">PVCMDILIEPVTMPCKHSLCMPCYKQTVEKANLCCPICRLRISVWARRASKTNSLVDKIKWDVIRHTFPVQVQNRLEGKENLEDSDDYETQLRLLAKLSKPGEIRHEYEAELEKLQRQREEEAKVEEEASAALIRALQQQEVEEMEVLVRQKEEQDKMDREIAEELHKSFKTDADGIYVAESGLDITFPTVPSGDNHHLKRKRSDAGGTKKGKSKQGKHSWPNLTLTTFFSPTPRPGGSTSLSSPNSKYTNESRTHNVEKYSPHAQSLYTFRPDKVSHDYSFYPSTSRSESYSPSIAELPKLNNHYDNGLSAISYPKNNVANIGGIDQSNKNSDSQNKCNAGPSDFSASHTVK</sequence>
<dbReference type="CDD" id="cd22249">
    <property type="entry name" value="UDM1_RNF168_RNF169-like"/>
    <property type="match status" value="1"/>
</dbReference>
<name>A0A0B6Y2K5_9EUPU</name>
<keyword evidence="6" id="KW-0227">DNA damage</keyword>
<evidence type="ECO:0000256" key="2">
    <source>
        <dbReference type="ARBA" id="ARBA00004123"/>
    </source>
</evidence>
<keyword evidence="12" id="KW-0175">Coiled coil</keyword>
<dbReference type="PROSITE" id="PS50089">
    <property type="entry name" value="ZF_RING_2"/>
    <property type="match status" value="1"/>
</dbReference>
<dbReference type="SUPFAM" id="SSF57850">
    <property type="entry name" value="RING/U-box"/>
    <property type="match status" value="1"/>
</dbReference>
<feature type="compositionally biased region" description="Polar residues" evidence="13">
    <location>
        <begin position="238"/>
        <end position="250"/>
    </location>
</feature>
<gene>
    <name evidence="15" type="primary">ORF10943</name>
</gene>
<evidence type="ECO:0000256" key="6">
    <source>
        <dbReference type="ARBA" id="ARBA00022763"/>
    </source>
</evidence>
<dbReference type="EMBL" id="HACG01003642">
    <property type="protein sequence ID" value="CEK50507.1"/>
    <property type="molecule type" value="Transcribed_RNA"/>
</dbReference>
<feature type="non-terminal residue" evidence="15">
    <location>
        <position position="1"/>
    </location>
</feature>
<accession>A0A0B6Y2K5</accession>
<dbReference type="PANTHER" id="PTHR23328:SF0">
    <property type="entry name" value="RING-TYPE DOMAIN-CONTAINING PROTEIN"/>
    <property type="match status" value="1"/>
</dbReference>
<dbReference type="GO" id="GO:0005634">
    <property type="term" value="C:nucleus"/>
    <property type="evidence" value="ECO:0007669"/>
    <property type="project" value="UniProtKB-SubCell"/>
</dbReference>
<feature type="compositionally biased region" description="Basic and acidic residues" evidence="13">
    <location>
        <begin position="251"/>
        <end position="261"/>
    </location>
</feature>
<comment type="subcellular location">
    <subcellularLocation>
        <location evidence="2">Nucleus</location>
    </subcellularLocation>
</comment>
<dbReference type="CDD" id="cd16550">
    <property type="entry name" value="RING-HC_RNF168"/>
    <property type="match status" value="1"/>
</dbReference>
<evidence type="ECO:0000313" key="15">
    <source>
        <dbReference type="EMBL" id="CEK50507.1"/>
    </source>
</evidence>
<dbReference type="AlphaFoldDB" id="A0A0B6Y2K5"/>
<evidence type="ECO:0000256" key="9">
    <source>
        <dbReference type="ARBA" id="ARBA00022833"/>
    </source>
</evidence>
<keyword evidence="7 11" id="KW-0863">Zinc-finger</keyword>
<evidence type="ECO:0000256" key="13">
    <source>
        <dbReference type="SAM" id="MobiDB-lite"/>
    </source>
</evidence>
<keyword evidence="9" id="KW-0862">Zinc</keyword>
<dbReference type="InterPro" id="IPR051657">
    <property type="entry name" value="RNF168/RNF169_E3_ubiq-ligase"/>
</dbReference>
<keyword evidence="4" id="KW-0808">Transferase</keyword>
<evidence type="ECO:0000256" key="5">
    <source>
        <dbReference type="ARBA" id="ARBA00022723"/>
    </source>
</evidence>
<feature type="compositionally biased region" description="Polar residues" evidence="13">
    <location>
        <begin position="222"/>
        <end position="231"/>
    </location>
</feature>
<dbReference type="InterPro" id="IPR001841">
    <property type="entry name" value="Znf_RING"/>
</dbReference>
<keyword evidence="10" id="KW-0539">Nucleus</keyword>
<feature type="compositionally biased region" description="Polar residues" evidence="13">
    <location>
        <begin position="318"/>
        <end position="339"/>
    </location>
</feature>
<feature type="domain" description="RING-type" evidence="14">
    <location>
        <begin position="1"/>
        <end position="39"/>
    </location>
</feature>
<dbReference type="GO" id="GO:0006302">
    <property type="term" value="P:double-strand break repair"/>
    <property type="evidence" value="ECO:0007669"/>
    <property type="project" value="TreeGrafter"/>
</dbReference>
<dbReference type="InterPro" id="IPR013083">
    <property type="entry name" value="Znf_RING/FYVE/PHD"/>
</dbReference>
<dbReference type="Pfam" id="PF00097">
    <property type="entry name" value="zf-C3HC4"/>
    <property type="match status" value="1"/>
</dbReference>
<evidence type="ECO:0000256" key="11">
    <source>
        <dbReference type="PROSITE-ProRule" id="PRU00175"/>
    </source>
</evidence>
<organism evidence="15">
    <name type="scientific">Arion vulgaris</name>
    <dbReference type="NCBI Taxonomy" id="1028688"/>
    <lineage>
        <taxon>Eukaryota</taxon>
        <taxon>Metazoa</taxon>
        <taxon>Spiralia</taxon>
        <taxon>Lophotrochozoa</taxon>
        <taxon>Mollusca</taxon>
        <taxon>Gastropoda</taxon>
        <taxon>Heterobranchia</taxon>
        <taxon>Euthyneura</taxon>
        <taxon>Panpulmonata</taxon>
        <taxon>Eupulmonata</taxon>
        <taxon>Stylommatophora</taxon>
        <taxon>Helicina</taxon>
        <taxon>Arionoidea</taxon>
        <taxon>Arionidae</taxon>
        <taxon>Arion</taxon>
    </lineage>
</organism>
<evidence type="ECO:0000256" key="7">
    <source>
        <dbReference type="ARBA" id="ARBA00022771"/>
    </source>
</evidence>
<dbReference type="Gene3D" id="3.30.40.10">
    <property type="entry name" value="Zinc/RING finger domain, C3HC4 (zinc finger)"/>
    <property type="match status" value="1"/>
</dbReference>
<reference evidence="15" key="1">
    <citation type="submission" date="2014-12" db="EMBL/GenBank/DDBJ databases">
        <title>Insight into the proteome of Arion vulgaris.</title>
        <authorList>
            <person name="Aradska J."/>
            <person name="Bulat T."/>
            <person name="Smidak R."/>
            <person name="Sarate P."/>
            <person name="Gangsoo J."/>
            <person name="Sialana F."/>
            <person name="Bilban M."/>
            <person name="Lubec G."/>
        </authorList>
    </citation>
    <scope>NUCLEOTIDE SEQUENCE</scope>
    <source>
        <tissue evidence="15">Skin</tissue>
    </source>
</reference>
<evidence type="ECO:0000259" key="14">
    <source>
        <dbReference type="PROSITE" id="PS50089"/>
    </source>
</evidence>
<feature type="region of interest" description="Disordered" evidence="13">
    <location>
        <begin position="187"/>
        <end position="261"/>
    </location>
</feature>
<dbReference type="EC" id="2.3.2.27" evidence="3"/>
<dbReference type="PANTHER" id="PTHR23328">
    <property type="entry name" value="RING-TYPE DOMAIN-CONTAINING PROTEIN"/>
    <property type="match status" value="1"/>
</dbReference>
<dbReference type="GO" id="GO:0008270">
    <property type="term" value="F:zinc ion binding"/>
    <property type="evidence" value="ECO:0007669"/>
    <property type="project" value="UniProtKB-KW"/>
</dbReference>